<evidence type="ECO:0000259" key="11">
    <source>
        <dbReference type="Pfam" id="PF01406"/>
    </source>
</evidence>
<comment type="subunit">
    <text evidence="3">Monomer.</text>
</comment>
<dbReference type="Proteomes" id="UP000740727">
    <property type="component" value="Unassembled WGS sequence"/>
</dbReference>
<evidence type="ECO:0000256" key="8">
    <source>
        <dbReference type="ARBA" id="ARBA00022840"/>
    </source>
</evidence>
<evidence type="ECO:0000256" key="2">
    <source>
        <dbReference type="ARBA" id="ARBA00007723"/>
    </source>
</evidence>
<evidence type="ECO:0000256" key="5">
    <source>
        <dbReference type="ARBA" id="ARBA00020068"/>
    </source>
</evidence>
<dbReference type="InterPro" id="IPR024909">
    <property type="entry name" value="Cys-tRNA/MSH_ligase"/>
</dbReference>
<comment type="caution">
    <text evidence="12">The sequence shown here is derived from an EMBL/GenBank/DDBJ whole genome shotgun (WGS) entry which is preliminary data.</text>
</comment>
<organism evidence="12 13">
    <name type="scientific">Candidatus Fonsibacter lacus</name>
    <dbReference type="NCBI Taxonomy" id="2576439"/>
    <lineage>
        <taxon>Bacteria</taxon>
        <taxon>Pseudomonadati</taxon>
        <taxon>Pseudomonadota</taxon>
        <taxon>Alphaproteobacteria</taxon>
        <taxon>Candidatus Pelagibacterales</taxon>
        <taxon>Candidatus Pelagibacterales incertae sedis</taxon>
        <taxon>Candidatus Fonsibacter</taxon>
    </lineage>
</organism>
<sequence length="411" mass="46413">MKSWAHVYLPSLAHQEFPALKIYNSITQSRDPVIEPKVSMYVCGITPYDATHLGHAATYLAFDVINRYLRLRGQQVEYVQNITDVDDPLLERANRDHVNWEDLASDQIALFRDDMTALRVIPPDQYMGAVETIPWVIDAINELKKRGSVYQIECDLYFDISSDPQFSSYNQLSEGQQIEIFAERGGDPHRTGKRHPLDCLIWRGEREGEPSWPSPFGRGRPGWHIECTAIALKFLTAPISIQGGGSDLHFPHHTMCAAEGKVLTDKEFAERFVHTGMIGLNGEKMSKSKGNLKFVSVMRNEGIEPLALRVALLSGHYRGDRPWSDQLLKQSQRRIALWREAISSPYGGDVSDLMEKIAERLSDDLDTPAAFTLIDTWAKDRIRNLPNEDVGETSEIGQFSRFLDSALGIAL</sequence>
<keyword evidence="6 12" id="KW-0436">Ligase</keyword>
<dbReference type="InterPro" id="IPR032678">
    <property type="entry name" value="tRNA-synt_1_cat_dom"/>
</dbReference>
<comment type="similarity">
    <text evidence="2">Belongs to the class-I aminoacyl-tRNA synthetase family. MshC subfamily.</text>
</comment>
<proteinExistence type="inferred from homology"/>
<dbReference type="AlphaFoldDB" id="A0A965LKH9"/>
<protein>
    <recommendedName>
        <fullName evidence="5">L-cysteine:1D-myo-inositol 2-amino-2-deoxy-alpha-D-glucopyranoside ligase</fullName>
        <ecNumber evidence="4">6.3.1.13</ecNumber>
    </recommendedName>
    <alternativeName>
        <fullName evidence="9">Mycothiol ligase</fullName>
    </alternativeName>
</protein>
<evidence type="ECO:0000313" key="13">
    <source>
        <dbReference type="Proteomes" id="UP000740727"/>
    </source>
</evidence>
<dbReference type="PANTHER" id="PTHR10890:SF3">
    <property type="entry name" value="CYSTEINE--TRNA LIGASE, CYTOPLASMIC"/>
    <property type="match status" value="1"/>
</dbReference>
<dbReference type="GO" id="GO:0006423">
    <property type="term" value="P:cysteinyl-tRNA aminoacylation"/>
    <property type="evidence" value="ECO:0007669"/>
    <property type="project" value="TreeGrafter"/>
</dbReference>
<dbReference type="GO" id="GO:0005524">
    <property type="term" value="F:ATP binding"/>
    <property type="evidence" value="ECO:0007669"/>
    <property type="project" value="UniProtKB-KW"/>
</dbReference>
<dbReference type="GO" id="GO:0005829">
    <property type="term" value="C:cytosol"/>
    <property type="evidence" value="ECO:0007669"/>
    <property type="project" value="TreeGrafter"/>
</dbReference>
<evidence type="ECO:0000256" key="10">
    <source>
        <dbReference type="ARBA" id="ARBA00048350"/>
    </source>
</evidence>
<dbReference type="GO" id="GO:0004817">
    <property type="term" value="F:cysteine-tRNA ligase activity"/>
    <property type="evidence" value="ECO:0007669"/>
    <property type="project" value="TreeGrafter"/>
</dbReference>
<comment type="catalytic activity">
    <reaction evidence="10">
        <text>1D-myo-inositol 2-amino-2-deoxy-alpha-D-glucopyranoside + L-cysteine + ATP = 1D-myo-inositol 2-(L-cysteinylamino)-2-deoxy-alpha-D-glucopyranoside + AMP + diphosphate + H(+)</text>
        <dbReference type="Rhea" id="RHEA:26176"/>
        <dbReference type="ChEBI" id="CHEBI:15378"/>
        <dbReference type="ChEBI" id="CHEBI:30616"/>
        <dbReference type="ChEBI" id="CHEBI:33019"/>
        <dbReference type="ChEBI" id="CHEBI:35235"/>
        <dbReference type="ChEBI" id="CHEBI:58886"/>
        <dbReference type="ChEBI" id="CHEBI:58887"/>
        <dbReference type="ChEBI" id="CHEBI:456215"/>
        <dbReference type="EC" id="6.3.1.13"/>
    </reaction>
</comment>
<evidence type="ECO:0000256" key="1">
    <source>
        <dbReference type="ARBA" id="ARBA00003679"/>
    </source>
</evidence>
<reference evidence="12" key="1">
    <citation type="submission" date="2018-10" db="EMBL/GenBank/DDBJ databases">
        <title>Iterative Subtractive Binning of Freshwater Chronoseries Metagenomes Recovers Nearly Complete Genomes from over Four Hundred Novel Species.</title>
        <authorList>
            <person name="Rodriguez-R L.M."/>
            <person name="Tsementzi D."/>
            <person name="Luo C."/>
            <person name="Konstantinidis K.T."/>
        </authorList>
    </citation>
    <scope>NUCLEOTIDE SEQUENCE</scope>
    <source>
        <strain evidence="12">WB5_2A_028</strain>
    </source>
</reference>
<evidence type="ECO:0000313" key="12">
    <source>
        <dbReference type="EMBL" id="NBR93355.1"/>
    </source>
</evidence>
<dbReference type="NCBIfam" id="TIGR03447">
    <property type="entry name" value="mycothiol_MshC"/>
    <property type="match status" value="1"/>
</dbReference>
<dbReference type="Gene3D" id="3.40.50.620">
    <property type="entry name" value="HUPs"/>
    <property type="match status" value="1"/>
</dbReference>
<dbReference type="EC" id="6.3.1.13" evidence="4"/>
<evidence type="ECO:0000256" key="4">
    <source>
        <dbReference type="ARBA" id="ARBA00012088"/>
    </source>
</evidence>
<gene>
    <name evidence="12" type="ORF">EBT44_00575</name>
</gene>
<dbReference type="GO" id="GO:0010125">
    <property type="term" value="P:mycothiol biosynthetic process"/>
    <property type="evidence" value="ECO:0007669"/>
    <property type="project" value="InterPro"/>
</dbReference>
<dbReference type="InterPro" id="IPR017812">
    <property type="entry name" value="Mycothiol_ligase_MshC"/>
</dbReference>
<dbReference type="Gene3D" id="1.20.120.640">
    <property type="entry name" value="Anticodon-binding domain of a subclass of class I aminoacyl-tRNA synthetases"/>
    <property type="match status" value="1"/>
</dbReference>
<dbReference type="SUPFAM" id="SSF52374">
    <property type="entry name" value="Nucleotidylyl transferase"/>
    <property type="match status" value="1"/>
</dbReference>
<dbReference type="Pfam" id="PF01406">
    <property type="entry name" value="tRNA-synt_1e"/>
    <property type="match status" value="1"/>
</dbReference>
<feature type="domain" description="tRNA synthetases class I catalytic" evidence="11">
    <location>
        <begin position="33"/>
        <end position="332"/>
    </location>
</feature>
<dbReference type="InterPro" id="IPR014729">
    <property type="entry name" value="Rossmann-like_a/b/a_fold"/>
</dbReference>
<evidence type="ECO:0000256" key="3">
    <source>
        <dbReference type="ARBA" id="ARBA00011245"/>
    </source>
</evidence>
<dbReference type="GO" id="GO:0035446">
    <property type="term" value="F:cysteine-glucosaminylinositol ligase activity"/>
    <property type="evidence" value="ECO:0007669"/>
    <property type="project" value="UniProtKB-EC"/>
</dbReference>
<evidence type="ECO:0000256" key="7">
    <source>
        <dbReference type="ARBA" id="ARBA00022741"/>
    </source>
</evidence>
<dbReference type="EMBL" id="RFXN01000003">
    <property type="protein sequence ID" value="NBR93355.1"/>
    <property type="molecule type" value="Genomic_DNA"/>
</dbReference>
<comment type="function">
    <text evidence="1">Catalyzes the ATP-dependent condensation of GlcN-Ins and L-cysteine to form L-Cys-GlcN-Ins.</text>
</comment>
<keyword evidence="7" id="KW-0547">Nucleotide-binding</keyword>
<dbReference type="PRINTS" id="PR00983">
    <property type="entry name" value="TRNASYNTHCYS"/>
</dbReference>
<evidence type="ECO:0000256" key="9">
    <source>
        <dbReference type="ARBA" id="ARBA00033376"/>
    </source>
</evidence>
<dbReference type="PANTHER" id="PTHR10890">
    <property type="entry name" value="CYSTEINYL-TRNA SYNTHETASE"/>
    <property type="match status" value="1"/>
</dbReference>
<evidence type="ECO:0000256" key="6">
    <source>
        <dbReference type="ARBA" id="ARBA00022598"/>
    </source>
</evidence>
<keyword evidence="8" id="KW-0067">ATP-binding</keyword>
<name>A0A965LKH9_9PROT</name>
<accession>A0A965LKH9</accession>